<reference evidence="2" key="1">
    <citation type="journal article" date="2019" name="Int. J. Syst. Evol. Microbiol.">
        <title>The Global Catalogue of Microorganisms (GCM) 10K type strain sequencing project: providing services to taxonomists for standard genome sequencing and annotation.</title>
        <authorList>
            <consortium name="The Broad Institute Genomics Platform"/>
            <consortium name="The Broad Institute Genome Sequencing Center for Infectious Disease"/>
            <person name="Wu L."/>
            <person name="Ma J."/>
        </authorList>
    </citation>
    <scope>NUCLEOTIDE SEQUENCE [LARGE SCALE GENOMIC DNA]</scope>
    <source>
        <strain evidence="2">JCM 3367</strain>
    </source>
</reference>
<name>A0ABP6AA73_9ACTN</name>
<proteinExistence type="predicted"/>
<dbReference type="RefSeq" id="WP_344167659.1">
    <property type="nucleotide sequence ID" value="NZ_BAAARY010000001.1"/>
</dbReference>
<protein>
    <submittedName>
        <fullName evidence="1">Uncharacterized protein</fullName>
    </submittedName>
</protein>
<evidence type="ECO:0000313" key="2">
    <source>
        <dbReference type="Proteomes" id="UP001499978"/>
    </source>
</evidence>
<sequence length="90" mass="9201">MASFRGTGSLILSDGATVPVTVDLRSRTDGTVRVWGGHITAVDDLTAAALTRNIGNVITLTLDIGEQGQVLIRQLDNGAAEVAGAGPAPF</sequence>
<dbReference type="EMBL" id="BAAARY010000001">
    <property type="protein sequence ID" value="GAA2513122.1"/>
    <property type="molecule type" value="Genomic_DNA"/>
</dbReference>
<organism evidence="1 2">
    <name type="scientific">Pilimelia columellifera subsp. columellifera</name>
    <dbReference type="NCBI Taxonomy" id="706583"/>
    <lineage>
        <taxon>Bacteria</taxon>
        <taxon>Bacillati</taxon>
        <taxon>Actinomycetota</taxon>
        <taxon>Actinomycetes</taxon>
        <taxon>Micromonosporales</taxon>
        <taxon>Micromonosporaceae</taxon>
        <taxon>Pilimelia</taxon>
    </lineage>
</organism>
<keyword evidence="2" id="KW-1185">Reference proteome</keyword>
<accession>A0ABP6AA73</accession>
<dbReference type="Proteomes" id="UP001499978">
    <property type="component" value="Unassembled WGS sequence"/>
</dbReference>
<comment type="caution">
    <text evidence="1">The sequence shown here is derived from an EMBL/GenBank/DDBJ whole genome shotgun (WGS) entry which is preliminary data.</text>
</comment>
<gene>
    <name evidence="1" type="ORF">GCM10010201_05790</name>
</gene>
<evidence type="ECO:0000313" key="1">
    <source>
        <dbReference type="EMBL" id="GAA2513122.1"/>
    </source>
</evidence>